<proteinExistence type="predicted"/>
<accession>A0A7Y6TZ77</accession>
<comment type="caution">
    <text evidence="2">The sequence shown here is derived from an EMBL/GenBank/DDBJ whole genome shotgun (WGS) entry which is preliminary data.</text>
</comment>
<dbReference type="EMBL" id="JABWMJ010000018">
    <property type="protein sequence ID" value="NUZ08852.1"/>
    <property type="molecule type" value="Genomic_DNA"/>
</dbReference>
<keyword evidence="3" id="KW-1185">Reference proteome</keyword>
<feature type="compositionally biased region" description="Polar residues" evidence="1">
    <location>
        <begin position="1"/>
        <end position="13"/>
    </location>
</feature>
<dbReference type="Proteomes" id="UP000529637">
    <property type="component" value="Unassembled WGS sequence"/>
</dbReference>
<dbReference type="AlphaFoldDB" id="A0A7Y6TZ77"/>
<gene>
    <name evidence="2" type="ORF">HQN59_24205</name>
</gene>
<reference evidence="2 3" key="1">
    <citation type="submission" date="2020-06" db="EMBL/GenBank/DDBJ databases">
        <title>Schlegella sp. ID0723 isolated from air conditioner.</title>
        <authorList>
            <person name="Kim D.Y."/>
            <person name="Kim D.-U."/>
        </authorList>
    </citation>
    <scope>NUCLEOTIDE SEQUENCE [LARGE SCALE GENOMIC DNA]</scope>
    <source>
        <strain evidence="2 3">ID0723</strain>
    </source>
</reference>
<dbReference type="RefSeq" id="WP_176071712.1">
    <property type="nucleotide sequence ID" value="NZ_JABWMJ010000018.1"/>
</dbReference>
<evidence type="ECO:0000256" key="1">
    <source>
        <dbReference type="SAM" id="MobiDB-lite"/>
    </source>
</evidence>
<feature type="region of interest" description="Disordered" evidence="1">
    <location>
        <begin position="1"/>
        <end position="35"/>
    </location>
</feature>
<protein>
    <submittedName>
        <fullName evidence="2">Uncharacterized protein</fullName>
    </submittedName>
</protein>
<evidence type="ECO:0000313" key="2">
    <source>
        <dbReference type="EMBL" id="NUZ08852.1"/>
    </source>
</evidence>
<feature type="compositionally biased region" description="Basic and acidic residues" evidence="1">
    <location>
        <begin position="23"/>
        <end position="35"/>
    </location>
</feature>
<organism evidence="2 3">
    <name type="scientific">Piscinibacter koreensis</name>
    <dbReference type="NCBI Taxonomy" id="2742824"/>
    <lineage>
        <taxon>Bacteria</taxon>
        <taxon>Pseudomonadati</taxon>
        <taxon>Pseudomonadota</taxon>
        <taxon>Betaproteobacteria</taxon>
        <taxon>Burkholderiales</taxon>
        <taxon>Sphaerotilaceae</taxon>
        <taxon>Piscinibacter</taxon>
    </lineage>
</organism>
<name>A0A7Y6TZ77_9BURK</name>
<sequence length="343" mass="36714">MTTLSVVTSSQFRSALDGTAPERGSERSSETLTDKVRTRLGQYGYTLTQDCGKDPQSPAPGEDRQTAASLQLLRAMDRSDYNQMRRCLGLKDTLDNNEEVSLRRFLANLIEIQVDSRYSTLVVPLREIEWPTLPATGQLVLAKEDKQALTVVVRGGKALSARDVGARLMLPSGFALPLTTGVTGGRHVQITFPTLADLGTTAGALPRTPLELSLDSQKASYTLRVLPGERPATSTPLRIDSAVIVSDEGGNGRVSLAIGKLPDGVKGKLRLTVTGADVRDNATTAAGLSHWGMPLQPESVLTLGLANLSPARPVVFTMFADDVKLGEGVQIPVERSRPTASAR</sequence>
<evidence type="ECO:0000313" key="3">
    <source>
        <dbReference type="Proteomes" id="UP000529637"/>
    </source>
</evidence>